<accession>A0A316IK63</accession>
<comment type="caution">
    <text evidence="2">The sequence shown here is derived from an EMBL/GenBank/DDBJ whole genome shotgun (WGS) entry which is preliminary data.</text>
</comment>
<name>A0A316IK63_9GAMM</name>
<sequence length="275" mass="29993">MGARCLTSKSGSTLRSRRATGLTGGPTAKGRRMADRRFTEVEFGGHAVEVPAGGYYDRFRMNPDLDQVARDPAAGDIDFFHRIPKRLVDSRVGPVWAPDFYYRSSSVQLLLRTPIDRLRATLPTPLEPLRAFPGTGLVLFLCGLRQRSLRRGVRRRGHPPAGRAGLACAGGAAGSHAAAQLLRARAGAARHHGDRAGARRAWLPVAQVAGRDRRRHRRRGEGQHRRHGRPAGSGPERAAPGLAERTLKIYPGYPHGMHTTHADAINADLLAFIRG</sequence>
<feature type="region of interest" description="Disordered" evidence="1">
    <location>
        <begin position="208"/>
        <end position="241"/>
    </location>
</feature>
<evidence type="ECO:0000313" key="2">
    <source>
        <dbReference type="EMBL" id="PWK92904.1"/>
    </source>
</evidence>
<feature type="region of interest" description="Disordered" evidence="1">
    <location>
        <begin position="1"/>
        <end position="31"/>
    </location>
</feature>
<keyword evidence="3" id="KW-1185">Reference proteome</keyword>
<evidence type="ECO:0000256" key="1">
    <source>
        <dbReference type="SAM" id="MobiDB-lite"/>
    </source>
</evidence>
<organism evidence="2 3">
    <name type="scientific">Fulvimonas soli</name>
    <dbReference type="NCBI Taxonomy" id="155197"/>
    <lineage>
        <taxon>Bacteria</taxon>
        <taxon>Pseudomonadati</taxon>
        <taxon>Pseudomonadota</taxon>
        <taxon>Gammaproteobacteria</taxon>
        <taxon>Lysobacterales</taxon>
        <taxon>Rhodanobacteraceae</taxon>
        <taxon>Fulvimonas</taxon>
    </lineage>
</organism>
<proteinExistence type="predicted"/>
<dbReference type="Proteomes" id="UP000245812">
    <property type="component" value="Unassembled WGS sequence"/>
</dbReference>
<gene>
    <name evidence="2" type="ORF">C7456_101244</name>
</gene>
<protein>
    <submittedName>
        <fullName evidence="2">Uncharacterized protein</fullName>
    </submittedName>
</protein>
<evidence type="ECO:0000313" key="3">
    <source>
        <dbReference type="Proteomes" id="UP000245812"/>
    </source>
</evidence>
<reference evidence="2 3" key="1">
    <citation type="submission" date="2018-05" db="EMBL/GenBank/DDBJ databases">
        <title>Genomic Encyclopedia of Type Strains, Phase IV (KMG-IV): sequencing the most valuable type-strain genomes for metagenomic binning, comparative biology and taxonomic classification.</title>
        <authorList>
            <person name="Goeker M."/>
        </authorList>
    </citation>
    <scope>NUCLEOTIDE SEQUENCE [LARGE SCALE GENOMIC DNA]</scope>
    <source>
        <strain evidence="2 3">DSM 14263</strain>
    </source>
</reference>
<dbReference type="EMBL" id="QGHC01000001">
    <property type="protein sequence ID" value="PWK92904.1"/>
    <property type="molecule type" value="Genomic_DNA"/>
</dbReference>
<feature type="compositionally biased region" description="Basic residues" evidence="1">
    <location>
        <begin position="212"/>
        <end position="229"/>
    </location>
</feature>
<dbReference type="AlphaFoldDB" id="A0A316IK63"/>